<proteinExistence type="predicted"/>
<reference evidence="1 2" key="1">
    <citation type="journal article" date="2017" name="PLoS Biol.">
        <title>The sea cucumber genome provides insights into morphological evolution and visceral regeneration.</title>
        <authorList>
            <person name="Zhang X."/>
            <person name="Sun L."/>
            <person name="Yuan J."/>
            <person name="Sun Y."/>
            <person name="Gao Y."/>
            <person name="Zhang L."/>
            <person name="Li S."/>
            <person name="Dai H."/>
            <person name="Hamel J.F."/>
            <person name="Liu C."/>
            <person name="Yu Y."/>
            <person name="Liu S."/>
            <person name="Lin W."/>
            <person name="Guo K."/>
            <person name="Jin S."/>
            <person name="Xu P."/>
            <person name="Storey K.B."/>
            <person name="Huan P."/>
            <person name="Zhang T."/>
            <person name="Zhou Y."/>
            <person name="Zhang J."/>
            <person name="Lin C."/>
            <person name="Li X."/>
            <person name="Xing L."/>
            <person name="Huo D."/>
            <person name="Sun M."/>
            <person name="Wang L."/>
            <person name="Mercier A."/>
            <person name="Li F."/>
            <person name="Yang H."/>
            <person name="Xiang J."/>
        </authorList>
    </citation>
    <scope>NUCLEOTIDE SEQUENCE [LARGE SCALE GENOMIC DNA]</scope>
    <source>
        <strain evidence="1">Shaxun</strain>
        <tissue evidence="1">Muscle</tissue>
    </source>
</reference>
<gene>
    <name evidence="1" type="ORF">BSL78_15956</name>
</gene>
<comment type="caution">
    <text evidence="1">The sequence shown here is derived from an EMBL/GenBank/DDBJ whole genome shotgun (WGS) entry which is preliminary data.</text>
</comment>
<dbReference type="EMBL" id="MRZV01000597">
    <property type="protein sequence ID" value="PIK47186.1"/>
    <property type="molecule type" value="Genomic_DNA"/>
</dbReference>
<evidence type="ECO:0000313" key="2">
    <source>
        <dbReference type="Proteomes" id="UP000230750"/>
    </source>
</evidence>
<evidence type="ECO:0000313" key="1">
    <source>
        <dbReference type="EMBL" id="PIK47186.1"/>
    </source>
</evidence>
<feature type="non-terminal residue" evidence="1">
    <location>
        <position position="66"/>
    </location>
</feature>
<organism evidence="1 2">
    <name type="scientific">Stichopus japonicus</name>
    <name type="common">Sea cucumber</name>
    <dbReference type="NCBI Taxonomy" id="307972"/>
    <lineage>
        <taxon>Eukaryota</taxon>
        <taxon>Metazoa</taxon>
        <taxon>Echinodermata</taxon>
        <taxon>Eleutherozoa</taxon>
        <taxon>Echinozoa</taxon>
        <taxon>Holothuroidea</taxon>
        <taxon>Aspidochirotacea</taxon>
        <taxon>Aspidochirotida</taxon>
        <taxon>Stichopodidae</taxon>
        <taxon>Apostichopus</taxon>
    </lineage>
</organism>
<protein>
    <submittedName>
        <fullName evidence="1">Uncharacterized protein</fullName>
    </submittedName>
</protein>
<dbReference type="Proteomes" id="UP000230750">
    <property type="component" value="Unassembled WGS sequence"/>
</dbReference>
<name>A0A2G8KGR3_STIJA</name>
<sequence length="66" mass="8024">FNLWSQLLRLTHPMPSTLRKSGKMSKASQNRKTLLDKVVYFFTWLSINYSVHINTYMMDPWERRIF</sequence>
<keyword evidence="2" id="KW-1185">Reference proteome</keyword>
<feature type="non-terminal residue" evidence="1">
    <location>
        <position position="1"/>
    </location>
</feature>
<dbReference type="AlphaFoldDB" id="A0A2G8KGR3"/>
<accession>A0A2G8KGR3</accession>